<dbReference type="Proteomes" id="UP001432039">
    <property type="component" value="Chromosome"/>
</dbReference>
<organism evidence="2 3">
    <name type="scientific">Streptomyces virginiae</name>
    <name type="common">Streptomyces cinnamonensis</name>
    <dbReference type="NCBI Taxonomy" id="1961"/>
    <lineage>
        <taxon>Bacteria</taxon>
        <taxon>Bacillati</taxon>
        <taxon>Actinomycetota</taxon>
        <taxon>Actinomycetes</taxon>
        <taxon>Kitasatosporales</taxon>
        <taxon>Streptomycetaceae</taxon>
        <taxon>Streptomyces</taxon>
    </lineage>
</organism>
<evidence type="ECO:0000313" key="2">
    <source>
        <dbReference type="EMBL" id="WUQ18210.1"/>
    </source>
</evidence>
<proteinExistence type="predicted"/>
<protein>
    <submittedName>
        <fullName evidence="2">Uncharacterized protein</fullName>
    </submittedName>
</protein>
<evidence type="ECO:0000256" key="1">
    <source>
        <dbReference type="SAM" id="MobiDB-lite"/>
    </source>
</evidence>
<name>A0ABZ1TRN3_STRVG</name>
<reference evidence="2" key="1">
    <citation type="submission" date="2022-10" db="EMBL/GenBank/DDBJ databases">
        <title>The complete genomes of actinobacterial strains from the NBC collection.</title>
        <authorList>
            <person name="Joergensen T.S."/>
            <person name="Alvarez Arevalo M."/>
            <person name="Sterndorff E.B."/>
            <person name="Faurdal D."/>
            <person name="Vuksanovic O."/>
            <person name="Mourched A.-S."/>
            <person name="Charusanti P."/>
            <person name="Shaw S."/>
            <person name="Blin K."/>
            <person name="Weber T."/>
        </authorList>
    </citation>
    <scope>NUCLEOTIDE SEQUENCE</scope>
    <source>
        <strain evidence="2">NBC_00248</strain>
    </source>
</reference>
<keyword evidence="3" id="KW-1185">Reference proteome</keyword>
<sequence>MAQHVHVAVCVLATEGQRAHVVHVHFIGAVRFQAPGTPGRAPVLHEPAEPGSSVVPGRSSPAP</sequence>
<feature type="region of interest" description="Disordered" evidence="1">
    <location>
        <begin position="35"/>
        <end position="63"/>
    </location>
</feature>
<dbReference type="EMBL" id="CP108090">
    <property type="protein sequence ID" value="WUQ18210.1"/>
    <property type="molecule type" value="Genomic_DNA"/>
</dbReference>
<gene>
    <name evidence="2" type="ORF">OG517_21410</name>
</gene>
<dbReference type="RefSeq" id="WP_328966155.1">
    <property type="nucleotide sequence ID" value="NZ_CP108090.1"/>
</dbReference>
<evidence type="ECO:0000313" key="3">
    <source>
        <dbReference type="Proteomes" id="UP001432039"/>
    </source>
</evidence>
<feature type="compositionally biased region" description="Low complexity" evidence="1">
    <location>
        <begin position="50"/>
        <end position="63"/>
    </location>
</feature>
<accession>A0ABZ1TRN3</accession>